<feature type="transmembrane region" description="Helical" evidence="6">
    <location>
        <begin position="377"/>
        <end position="407"/>
    </location>
</feature>
<evidence type="ECO:0000256" key="6">
    <source>
        <dbReference type="SAM" id="Phobius"/>
    </source>
</evidence>
<name>A0A5C2S9S8_9APHY</name>
<dbReference type="AlphaFoldDB" id="A0A5C2S9S8"/>
<gene>
    <name evidence="8" type="ORF">L227DRAFT_502349</name>
</gene>
<keyword evidence="2" id="KW-0813">Transport</keyword>
<evidence type="ECO:0000256" key="4">
    <source>
        <dbReference type="ARBA" id="ARBA00022989"/>
    </source>
</evidence>
<dbReference type="InterPro" id="IPR011701">
    <property type="entry name" value="MFS"/>
</dbReference>
<dbReference type="Pfam" id="PF07690">
    <property type="entry name" value="MFS_1"/>
    <property type="match status" value="1"/>
</dbReference>
<keyword evidence="9" id="KW-1185">Reference proteome</keyword>
<evidence type="ECO:0000313" key="9">
    <source>
        <dbReference type="Proteomes" id="UP000313359"/>
    </source>
</evidence>
<dbReference type="GO" id="GO:0022857">
    <property type="term" value="F:transmembrane transporter activity"/>
    <property type="evidence" value="ECO:0007669"/>
    <property type="project" value="InterPro"/>
</dbReference>
<feature type="transmembrane region" description="Helical" evidence="6">
    <location>
        <begin position="419"/>
        <end position="441"/>
    </location>
</feature>
<dbReference type="PANTHER" id="PTHR23504:SF15">
    <property type="entry name" value="MAJOR FACILITATOR SUPERFAMILY (MFS) PROFILE DOMAIN-CONTAINING PROTEIN"/>
    <property type="match status" value="1"/>
</dbReference>
<organism evidence="8 9">
    <name type="scientific">Lentinus tigrinus ALCF2SS1-6</name>
    <dbReference type="NCBI Taxonomy" id="1328759"/>
    <lineage>
        <taxon>Eukaryota</taxon>
        <taxon>Fungi</taxon>
        <taxon>Dikarya</taxon>
        <taxon>Basidiomycota</taxon>
        <taxon>Agaricomycotina</taxon>
        <taxon>Agaricomycetes</taxon>
        <taxon>Polyporales</taxon>
        <taxon>Polyporaceae</taxon>
        <taxon>Lentinus</taxon>
    </lineage>
</organism>
<feature type="transmembrane region" description="Helical" evidence="6">
    <location>
        <begin position="347"/>
        <end position="365"/>
    </location>
</feature>
<evidence type="ECO:0000256" key="2">
    <source>
        <dbReference type="ARBA" id="ARBA00022448"/>
    </source>
</evidence>
<dbReference type="GO" id="GO:0016020">
    <property type="term" value="C:membrane"/>
    <property type="evidence" value="ECO:0007669"/>
    <property type="project" value="UniProtKB-SubCell"/>
</dbReference>
<accession>A0A5C2S9S8</accession>
<dbReference type="Gene3D" id="1.20.1250.20">
    <property type="entry name" value="MFS general substrate transporter like domains"/>
    <property type="match status" value="1"/>
</dbReference>
<protein>
    <submittedName>
        <fullName evidence="8">MFS general substrate transporter</fullName>
    </submittedName>
</protein>
<evidence type="ECO:0000313" key="8">
    <source>
        <dbReference type="EMBL" id="RPD60028.1"/>
    </source>
</evidence>
<feature type="transmembrane region" description="Helical" evidence="6">
    <location>
        <begin position="447"/>
        <end position="469"/>
    </location>
</feature>
<keyword evidence="3 6" id="KW-0812">Transmembrane</keyword>
<feature type="transmembrane region" description="Helical" evidence="6">
    <location>
        <begin position="79"/>
        <end position="98"/>
    </location>
</feature>
<feature type="transmembrane region" description="Helical" evidence="6">
    <location>
        <begin position="315"/>
        <end position="335"/>
    </location>
</feature>
<reference evidence="8" key="1">
    <citation type="journal article" date="2018" name="Genome Biol. Evol.">
        <title>Genomics and development of Lentinus tigrinus, a white-rot wood-decaying mushroom with dimorphic fruiting bodies.</title>
        <authorList>
            <person name="Wu B."/>
            <person name="Xu Z."/>
            <person name="Knudson A."/>
            <person name="Carlson A."/>
            <person name="Chen N."/>
            <person name="Kovaka S."/>
            <person name="LaButti K."/>
            <person name="Lipzen A."/>
            <person name="Pennachio C."/>
            <person name="Riley R."/>
            <person name="Schakwitz W."/>
            <person name="Umezawa K."/>
            <person name="Ohm R.A."/>
            <person name="Grigoriev I.V."/>
            <person name="Nagy L.G."/>
            <person name="Gibbons J."/>
            <person name="Hibbett D."/>
        </authorList>
    </citation>
    <scope>NUCLEOTIDE SEQUENCE [LARGE SCALE GENOMIC DNA]</scope>
    <source>
        <strain evidence="8">ALCF2SS1-6</strain>
    </source>
</reference>
<evidence type="ECO:0000256" key="3">
    <source>
        <dbReference type="ARBA" id="ARBA00022692"/>
    </source>
</evidence>
<dbReference type="InterPro" id="IPR036259">
    <property type="entry name" value="MFS_trans_sf"/>
</dbReference>
<keyword evidence="4 6" id="KW-1133">Transmembrane helix</keyword>
<sequence length="484" mass="52748">MYSAEDGRRQQPDEETALLASPERKALKVPTPLPTLQIFVLLLMQLAEPITSNCIYPFINQLVSELDITGGDEKKVGYYAGLIESLFFATEAMFIMQWARISDRIGRKPVLLTGVGGLCISMLFFGLSKTFTGLVISRCIVGMLNGNIGVIKSMIADLTDSSNMAQGFAMMPVMWSIGGTLGPLIGGQLAKPHDRWPDVFTSPFWQYYPYFLPCAASAVFSAVIFCIAAAFLRETVPKATRKKMVRFASDDTLVNVDPSEASSDIPVRALLTHPVLWSVANYASLAFLEISYRAIQPLFFSTPIEFGGLGLPPSTIGLILGSFGIMDGIFQALFFAKFIDRWGPKRVFQVGMSMFIVLYPLFPAMNVLARTGGMSCYVWALVILQLAVLVIVDMSYGCSFIFVTSAAPNKRSLGATNGVAQLAASVVRAIGPAAATSLFALSVEGNWFQGYGVYAIFTVLSCLFMLVGIPLPRRAWSNDDDDDS</sequence>
<evidence type="ECO:0000256" key="5">
    <source>
        <dbReference type="ARBA" id="ARBA00023136"/>
    </source>
</evidence>
<proteinExistence type="predicted"/>
<dbReference type="PROSITE" id="PS50850">
    <property type="entry name" value="MFS"/>
    <property type="match status" value="1"/>
</dbReference>
<feature type="transmembrane region" description="Helical" evidence="6">
    <location>
        <begin position="167"/>
        <end position="190"/>
    </location>
</feature>
<dbReference type="SUPFAM" id="SSF103473">
    <property type="entry name" value="MFS general substrate transporter"/>
    <property type="match status" value="1"/>
</dbReference>
<evidence type="ECO:0000256" key="1">
    <source>
        <dbReference type="ARBA" id="ARBA00004141"/>
    </source>
</evidence>
<dbReference type="InterPro" id="IPR020846">
    <property type="entry name" value="MFS_dom"/>
</dbReference>
<dbReference type="CDD" id="cd17330">
    <property type="entry name" value="MFS_SLC46_TetA_like"/>
    <property type="match status" value="1"/>
</dbReference>
<dbReference type="OrthoDB" id="419616at2759"/>
<feature type="domain" description="Major facilitator superfamily (MFS) profile" evidence="7">
    <location>
        <begin position="37"/>
        <end position="473"/>
    </location>
</feature>
<feature type="transmembrane region" description="Helical" evidence="6">
    <location>
        <begin position="110"/>
        <end position="128"/>
    </location>
</feature>
<dbReference type="EMBL" id="ML122267">
    <property type="protein sequence ID" value="RPD60028.1"/>
    <property type="molecule type" value="Genomic_DNA"/>
</dbReference>
<keyword evidence="5 6" id="KW-0472">Membrane</keyword>
<dbReference type="PANTHER" id="PTHR23504">
    <property type="entry name" value="MAJOR FACILITATOR SUPERFAMILY DOMAIN-CONTAINING PROTEIN 10"/>
    <property type="match status" value="1"/>
</dbReference>
<feature type="transmembrane region" description="Helical" evidence="6">
    <location>
        <begin position="210"/>
        <end position="232"/>
    </location>
</feature>
<dbReference type="Proteomes" id="UP000313359">
    <property type="component" value="Unassembled WGS sequence"/>
</dbReference>
<comment type="subcellular location">
    <subcellularLocation>
        <location evidence="1">Membrane</location>
        <topology evidence="1">Multi-pass membrane protein</topology>
    </subcellularLocation>
</comment>
<evidence type="ECO:0000259" key="7">
    <source>
        <dbReference type="PROSITE" id="PS50850"/>
    </source>
</evidence>